<evidence type="ECO:0000256" key="4">
    <source>
        <dbReference type="ARBA" id="ARBA00022989"/>
    </source>
</evidence>
<feature type="transmembrane region" description="Helical" evidence="6">
    <location>
        <begin position="77"/>
        <end position="101"/>
    </location>
</feature>
<evidence type="ECO:0000256" key="1">
    <source>
        <dbReference type="ARBA" id="ARBA00004141"/>
    </source>
</evidence>
<feature type="transmembrane region" description="Helical" evidence="6">
    <location>
        <begin position="359"/>
        <end position="383"/>
    </location>
</feature>
<proteinExistence type="inferred from homology"/>
<feature type="transmembrane region" description="Helical" evidence="6">
    <location>
        <begin position="108"/>
        <end position="127"/>
    </location>
</feature>
<dbReference type="Gene3D" id="1.20.1250.20">
    <property type="entry name" value="MFS general substrate transporter like domains"/>
    <property type="match status" value="1"/>
</dbReference>
<dbReference type="PROSITE" id="PS50850">
    <property type="entry name" value="MFS"/>
    <property type="match status" value="1"/>
</dbReference>
<evidence type="ECO:0000256" key="2">
    <source>
        <dbReference type="ARBA" id="ARBA00010992"/>
    </source>
</evidence>
<feature type="transmembrane region" description="Helical" evidence="6">
    <location>
        <begin position="421"/>
        <end position="445"/>
    </location>
</feature>
<evidence type="ECO:0000313" key="8">
    <source>
        <dbReference type="EMBL" id="KAF1011387.1"/>
    </source>
</evidence>
<comment type="subcellular location">
    <subcellularLocation>
        <location evidence="1">Membrane</location>
        <topology evidence="1">Multi-pass membrane protein</topology>
    </subcellularLocation>
</comment>
<organism evidence="8 9">
    <name type="scientific">Acinetobacter bereziniae</name>
    <name type="common">Acinetobacter genomosp. 10</name>
    <dbReference type="NCBI Taxonomy" id="106648"/>
    <lineage>
        <taxon>Bacteria</taxon>
        <taxon>Pseudomonadati</taxon>
        <taxon>Pseudomonadota</taxon>
        <taxon>Gammaproteobacteria</taxon>
        <taxon>Moraxellales</taxon>
        <taxon>Moraxellaceae</taxon>
        <taxon>Acinetobacter</taxon>
    </lineage>
</organism>
<dbReference type="SUPFAM" id="SSF103473">
    <property type="entry name" value="MFS general substrate transporter"/>
    <property type="match status" value="1"/>
</dbReference>
<keyword evidence="5 6" id="KW-0472">Membrane</keyword>
<evidence type="ECO:0000256" key="3">
    <source>
        <dbReference type="ARBA" id="ARBA00022692"/>
    </source>
</evidence>
<dbReference type="Proteomes" id="UP000490535">
    <property type="component" value="Unassembled WGS sequence"/>
</dbReference>
<dbReference type="InterPro" id="IPR005829">
    <property type="entry name" value="Sugar_transporter_CS"/>
</dbReference>
<dbReference type="PANTHER" id="PTHR48022">
    <property type="entry name" value="PLASTIDIC GLUCOSE TRANSPORTER 4"/>
    <property type="match status" value="1"/>
</dbReference>
<dbReference type="InterPro" id="IPR036259">
    <property type="entry name" value="MFS_trans_sf"/>
</dbReference>
<dbReference type="CDD" id="cd17316">
    <property type="entry name" value="MFS_SV2_like"/>
    <property type="match status" value="1"/>
</dbReference>
<evidence type="ECO:0000313" key="9">
    <source>
        <dbReference type="Proteomes" id="UP000490535"/>
    </source>
</evidence>
<dbReference type="PROSITE" id="PS00217">
    <property type="entry name" value="SUGAR_TRANSPORT_2"/>
    <property type="match status" value="1"/>
</dbReference>
<gene>
    <name evidence="8" type="primary">ygcS_2</name>
    <name evidence="8" type="ORF">GAK29_04964</name>
</gene>
<reference evidence="9" key="1">
    <citation type="journal article" date="2020" name="MBio">
        <title>Horizontal gene transfer to a defensive symbiont with a reduced genome amongst a multipartite beetle microbiome.</title>
        <authorList>
            <person name="Waterworth S.C."/>
            <person name="Florez L.V."/>
            <person name="Rees E.R."/>
            <person name="Hertweck C."/>
            <person name="Kaltenpoth M."/>
            <person name="Kwan J.C."/>
        </authorList>
    </citation>
    <scope>NUCLEOTIDE SEQUENCE [LARGE SCALE GENOMIC DNA]</scope>
</reference>
<feature type="transmembrane region" description="Helical" evidence="6">
    <location>
        <begin position="43"/>
        <end position="65"/>
    </location>
</feature>
<dbReference type="GO" id="GO:0005351">
    <property type="term" value="F:carbohydrate:proton symporter activity"/>
    <property type="evidence" value="ECO:0007669"/>
    <property type="project" value="TreeGrafter"/>
</dbReference>
<dbReference type="EMBL" id="WNDP01000291">
    <property type="protein sequence ID" value="KAF1011387.1"/>
    <property type="molecule type" value="Genomic_DNA"/>
</dbReference>
<protein>
    <submittedName>
        <fullName evidence="8">Inner membrane metabolite transport protein YgcS</fullName>
    </submittedName>
</protein>
<dbReference type="AlphaFoldDB" id="A0A833PAM3"/>
<name>A0A833PAM3_ACIBZ</name>
<evidence type="ECO:0000259" key="7">
    <source>
        <dbReference type="PROSITE" id="PS50850"/>
    </source>
</evidence>
<dbReference type="Pfam" id="PF00083">
    <property type="entry name" value="Sugar_tr"/>
    <property type="match status" value="1"/>
</dbReference>
<comment type="similarity">
    <text evidence="2">Belongs to the major facilitator superfamily. Sugar transporter (TC 2.A.1.1) family.</text>
</comment>
<sequence length="457" mass="49905">MTHKNTVQDIVPDLSITHIENSLSSSRNIPFEDAPLRRIHRKAIAGGMGGQFTDGYIIGIIGVALSLAANQLHLNNFWLGLIAAGSLLGILFGSLIAGSFVDRIGRKLFYISTILVFTVVSILQFYVQSAEQLFVLRLLLGVAIGADYAVSLSLVSELTPQRYRGRVMSSVMVAWVAGFVSAYIAGYYIEGLGEQAWRFALVSSLIPAIITFFCRFGTPESPLWLLAKGKYKKAESIIDQYFGKDIALPVVDKSVKSSRWTRLFSKEWRRNTFVGGAFYFCQVVPFFALSIFMPKVLESINVANPSIGTITYNIFLFIGVLLGLVVIDKISRRAFLIGSFYFCALALTILAVWSNISPITVILILSAFGIVMSASTVLEFVYLPELFPTELRASGIGFSVAVSRIGGAGGTFLLPSVMAEYGVYIALGVCVISLLMGGIICQLFAPEPSRNLSKAFH</sequence>
<evidence type="ECO:0000256" key="6">
    <source>
        <dbReference type="SAM" id="Phobius"/>
    </source>
</evidence>
<feature type="transmembrane region" description="Helical" evidence="6">
    <location>
        <begin position="305"/>
        <end position="327"/>
    </location>
</feature>
<comment type="caution">
    <text evidence="8">The sequence shown here is derived from an EMBL/GenBank/DDBJ whole genome shotgun (WGS) entry which is preliminary data.</text>
</comment>
<accession>A0A833PAM3</accession>
<dbReference type="InterPro" id="IPR005828">
    <property type="entry name" value="MFS_sugar_transport-like"/>
</dbReference>
<feature type="transmembrane region" description="Helical" evidence="6">
    <location>
        <begin position="334"/>
        <end position="353"/>
    </location>
</feature>
<feature type="transmembrane region" description="Helical" evidence="6">
    <location>
        <begin position="167"/>
        <end position="189"/>
    </location>
</feature>
<keyword evidence="4 6" id="KW-1133">Transmembrane helix</keyword>
<dbReference type="InterPro" id="IPR050360">
    <property type="entry name" value="MFS_Sugar_Transporters"/>
</dbReference>
<dbReference type="InterPro" id="IPR020846">
    <property type="entry name" value="MFS_dom"/>
</dbReference>
<feature type="transmembrane region" description="Helical" evidence="6">
    <location>
        <begin position="272"/>
        <end position="293"/>
    </location>
</feature>
<feature type="transmembrane region" description="Helical" evidence="6">
    <location>
        <begin position="395"/>
        <end position="415"/>
    </location>
</feature>
<dbReference type="GO" id="GO:0016020">
    <property type="term" value="C:membrane"/>
    <property type="evidence" value="ECO:0007669"/>
    <property type="project" value="UniProtKB-SubCell"/>
</dbReference>
<feature type="transmembrane region" description="Helical" evidence="6">
    <location>
        <begin position="133"/>
        <end position="155"/>
    </location>
</feature>
<feature type="domain" description="Major facilitator superfamily (MFS) profile" evidence="7">
    <location>
        <begin position="43"/>
        <end position="449"/>
    </location>
</feature>
<evidence type="ECO:0000256" key="5">
    <source>
        <dbReference type="ARBA" id="ARBA00023136"/>
    </source>
</evidence>
<dbReference type="PANTHER" id="PTHR48022:SF2">
    <property type="entry name" value="PLASTIDIC GLUCOSE TRANSPORTER 4"/>
    <property type="match status" value="1"/>
</dbReference>
<keyword evidence="3 6" id="KW-0812">Transmembrane</keyword>